<dbReference type="InterPro" id="IPR004332">
    <property type="entry name" value="Transposase_MuDR"/>
</dbReference>
<dbReference type="Pfam" id="PF03108">
    <property type="entry name" value="DBD_Tnp_Mut"/>
    <property type="match status" value="1"/>
</dbReference>
<evidence type="ECO:0000313" key="2">
    <source>
        <dbReference type="EMBL" id="KAD3337855.1"/>
    </source>
</evidence>
<dbReference type="OrthoDB" id="125347at2759"/>
<dbReference type="PANTHER" id="PTHR31973">
    <property type="entry name" value="POLYPROTEIN, PUTATIVE-RELATED"/>
    <property type="match status" value="1"/>
</dbReference>
<protein>
    <recommendedName>
        <fullName evidence="1">PB1 domain-containing protein</fullName>
    </recommendedName>
</protein>
<accession>A0A5N6MB49</accession>
<evidence type="ECO:0000313" key="3">
    <source>
        <dbReference type="Proteomes" id="UP000326396"/>
    </source>
</evidence>
<dbReference type="Pfam" id="PF10551">
    <property type="entry name" value="MULE"/>
    <property type="match status" value="1"/>
</dbReference>
<evidence type="ECO:0000259" key="1">
    <source>
        <dbReference type="SMART" id="SM00666"/>
    </source>
</evidence>
<dbReference type="PANTHER" id="PTHR31973:SF166">
    <property type="entry name" value="OS10G0104700 PROTEIN"/>
    <property type="match status" value="1"/>
</dbReference>
<comment type="caution">
    <text evidence="2">The sequence shown here is derived from an EMBL/GenBank/DDBJ whole genome shotgun (WGS) entry which is preliminary data.</text>
</comment>
<feature type="domain" description="PB1" evidence="1">
    <location>
        <begin position="22"/>
        <end position="112"/>
    </location>
</feature>
<gene>
    <name evidence="2" type="ORF">E3N88_33376</name>
</gene>
<dbReference type="InterPro" id="IPR018289">
    <property type="entry name" value="MULE_transposase_dom"/>
</dbReference>
<proteinExistence type="predicted"/>
<sequence>MTIVISKKMIAICQYGGDFETNGYGSMNYTGGEAYAVDLGENMQLSGFKQEVSETIDSTAEGMIIKYFLPENKKNLITVSKDKDFQRMVNYYKEADQLESQSYSISNALALKKHVDIETTNDITPTMVPISSNLFPIAVLDTDQCVAARQWENLITGVGQRFHSLAEFREALRKCSIAHAFNFVYKKNEHQRVTVKCKAEGCPWRIHASKLLTTQFVCVKTMRPVHNCQEVASKAPFRAKRSWVGNLIKGKVKEYSKIKLKDIAVELKRDYRIDLNYSQARRAKEYAREQLLGSYKDAYSELPFFCEKIMDTNPGSLASFSTKEDSSFRRLFVCFHASVSGFLQGCRPLLFLDYTRLNSQYQGMLLTATAADGDDGAFHVAFAVVDEENDDNWHWFLTQLKAMVTPPRTPGQITFVAGFRKGICESLREIFGGECYHAYCLGNLAEKLNKDLKGHLSHDARHLMVEDLYAAAHAPKLEAFEKCTEDIKAISPEAYNWVIRSEPDRSLQIETVTSNYFIGYLFVFLGRLLTSMMQKIKDLGFLIALS</sequence>
<dbReference type="AlphaFoldDB" id="A0A5N6MB49"/>
<dbReference type="EMBL" id="SZYD01000016">
    <property type="protein sequence ID" value="KAD3337855.1"/>
    <property type="molecule type" value="Genomic_DNA"/>
</dbReference>
<dbReference type="InterPro" id="IPR000270">
    <property type="entry name" value="PB1_dom"/>
</dbReference>
<reference evidence="2 3" key="1">
    <citation type="submission" date="2019-05" db="EMBL/GenBank/DDBJ databases">
        <title>Mikania micrantha, genome provides insights into the molecular mechanism of rapid growth.</title>
        <authorList>
            <person name="Liu B."/>
        </authorList>
    </citation>
    <scope>NUCLEOTIDE SEQUENCE [LARGE SCALE GENOMIC DNA]</scope>
    <source>
        <strain evidence="2">NLD-2019</strain>
        <tissue evidence="2">Leaf</tissue>
    </source>
</reference>
<organism evidence="2 3">
    <name type="scientific">Mikania micrantha</name>
    <name type="common">bitter vine</name>
    <dbReference type="NCBI Taxonomy" id="192012"/>
    <lineage>
        <taxon>Eukaryota</taxon>
        <taxon>Viridiplantae</taxon>
        <taxon>Streptophyta</taxon>
        <taxon>Embryophyta</taxon>
        <taxon>Tracheophyta</taxon>
        <taxon>Spermatophyta</taxon>
        <taxon>Magnoliopsida</taxon>
        <taxon>eudicotyledons</taxon>
        <taxon>Gunneridae</taxon>
        <taxon>Pentapetalae</taxon>
        <taxon>asterids</taxon>
        <taxon>campanulids</taxon>
        <taxon>Asterales</taxon>
        <taxon>Asteraceae</taxon>
        <taxon>Asteroideae</taxon>
        <taxon>Heliantheae alliance</taxon>
        <taxon>Eupatorieae</taxon>
        <taxon>Mikania</taxon>
    </lineage>
</organism>
<dbReference type="Proteomes" id="UP000326396">
    <property type="component" value="Linkage Group LG6"/>
</dbReference>
<name>A0A5N6MB49_9ASTR</name>
<keyword evidence="3" id="KW-1185">Reference proteome</keyword>
<dbReference type="SMART" id="SM00666">
    <property type="entry name" value="PB1"/>
    <property type="match status" value="1"/>
</dbReference>